<keyword evidence="10" id="KW-0812">Transmembrane</keyword>
<evidence type="ECO:0000256" key="2">
    <source>
        <dbReference type="ARBA" id="ARBA00004162"/>
    </source>
</evidence>
<evidence type="ECO:0000313" key="19">
    <source>
        <dbReference type="EMBL" id="MCB8875451.1"/>
    </source>
</evidence>
<evidence type="ECO:0000256" key="8">
    <source>
        <dbReference type="ARBA" id="ARBA00022475"/>
    </source>
</evidence>
<gene>
    <name evidence="19" type="ORF">ASILVAE211_09690</name>
</gene>
<keyword evidence="16" id="KW-1208">Phospholipid metabolism</keyword>
<dbReference type="AlphaFoldDB" id="A0A963YRC4"/>
<name>A0A963YRC4_9PROT</name>
<reference evidence="19" key="2">
    <citation type="submission" date="2021-01" db="EMBL/GenBank/DDBJ databases">
        <authorList>
            <person name="Mieszkin S."/>
            <person name="Pouder E."/>
            <person name="Alain K."/>
        </authorList>
    </citation>
    <scope>NUCLEOTIDE SEQUENCE</scope>
    <source>
        <strain evidence="19">HW T2.11</strain>
    </source>
</reference>
<evidence type="ECO:0000256" key="16">
    <source>
        <dbReference type="ARBA" id="ARBA00023264"/>
    </source>
</evidence>
<keyword evidence="14" id="KW-0472">Membrane</keyword>
<dbReference type="Pfam" id="PF02611">
    <property type="entry name" value="CDH"/>
    <property type="match status" value="1"/>
</dbReference>
<proteinExistence type="inferred from homology"/>
<reference evidence="19" key="1">
    <citation type="journal article" date="2021" name="Microorganisms">
        <title>Acidisoma silvae sp. nov. and Acidisomacellulosilytica sp. nov., Two Acidophilic Bacteria Isolated from Decaying Wood, Hydrolyzing Cellulose and Producing Poly-3-hydroxybutyrate.</title>
        <authorList>
            <person name="Mieszkin S."/>
            <person name="Pouder E."/>
            <person name="Uroz S."/>
            <person name="Simon-Colin C."/>
            <person name="Alain K."/>
        </authorList>
    </citation>
    <scope>NUCLEOTIDE SEQUENCE</scope>
    <source>
        <strain evidence="19">HW T2.11</strain>
    </source>
</reference>
<evidence type="ECO:0000256" key="15">
    <source>
        <dbReference type="ARBA" id="ARBA00023209"/>
    </source>
</evidence>
<evidence type="ECO:0000256" key="12">
    <source>
        <dbReference type="ARBA" id="ARBA00022989"/>
    </source>
</evidence>
<dbReference type="RefSeq" id="WP_227321099.1">
    <property type="nucleotide sequence ID" value="NZ_JAESVB010000003.1"/>
</dbReference>
<evidence type="ECO:0000256" key="6">
    <source>
        <dbReference type="ARBA" id="ARBA00012375"/>
    </source>
</evidence>
<comment type="caution">
    <text evidence="19">The sequence shown here is derived from an EMBL/GenBank/DDBJ whole genome shotgun (WGS) entry which is preliminary data.</text>
</comment>
<keyword evidence="9" id="KW-0444">Lipid biosynthesis</keyword>
<evidence type="ECO:0000256" key="7">
    <source>
        <dbReference type="ARBA" id="ARBA00019608"/>
    </source>
</evidence>
<evidence type="ECO:0000256" key="14">
    <source>
        <dbReference type="ARBA" id="ARBA00023136"/>
    </source>
</evidence>
<dbReference type="Gene3D" id="3.30.428.30">
    <property type="entry name" value="HIT family - CDH-like"/>
    <property type="match status" value="1"/>
</dbReference>
<evidence type="ECO:0000256" key="17">
    <source>
        <dbReference type="ARBA" id="ARBA00032888"/>
    </source>
</evidence>
<evidence type="ECO:0000256" key="11">
    <source>
        <dbReference type="ARBA" id="ARBA00022801"/>
    </source>
</evidence>
<comment type="catalytic activity">
    <reaction evidence="1">
        <text>a CDP-1,2-diacyl-sn-glycerol + H2O = a 1,2-diacyl-sn-glycero-3-phosphate + CMP + 2 H(+)</text>
        <dbReference type="Rhea" id="RHEA:15221"/>
        <dbReference type="ChEBI" id="CHEBI:15377"/>
        <dbReference type="ChEBI" id="CHEBI:15378"/>
        <dbReference type="ChEBI" id="CHEBI:58332"/>
        <dbReference type="ChEBI" id="CHEBI:58608"/>
        <dbReference type="ChEBI" id="CHEBI:60377"/>
        <dbReference type="EC" id="3.6.1.26"/>
    </reaction>
</comment>
<keyword evidence="11 19" id="KW-0378">Hydrolase</keyword>
<organism evidence="19 20">
    <name type="scientific">Acidisoma silvae</name>
    <dbReference type="NCBI Taxonomy" id="2802396"/>
    <lineage>
        <taxon>Bacteria</taxon>
        <taxon>Pseudomonadati</taxon>
        <taxon>Pseudomonadota</taxon>
        <taxon>Alphaproteobacteria</taxon>
        <taxon>Acetobacterales</taxon>
        <taxon>Acidocellaceae</taxon>
        <taxon>Acidisoma</taxon>
    </lineage>
</organism>
<evidence type="ECO:0000256" key="13">
    <source>
        <dbReference type="ARBA" id="ARBA00023098"/>
    </source>
</evidence>
<sequence length="266" mass="28534">MRFAERWRRTSGLIPRAILTAALVLAAVTPIVVLGAASDPLALWKIVDGKCVVDQKNLGHPAPCTSVDLSEGYAILKDLVGKTQYLLIPTTRITGIESPALLQPATPNYFAEAWSQTPLVTARLGHFLPRVDLSLAINSIHGRSQDQLHIHIDCISEATQAALMRHMNEITPAWTPFPEPLHGQSYAVMRIMGEELGKIDPFQLLASGLPGASQQMGNYTLVLVGAEFPAAGPGFILLAGKADLAHGDFGSGEDLQDHDCALGHVP</sequence>
<dbReference type="NCBIfam" id="NF003986">
    <property type="entry name" value="PRK05471.1-5"/>
    <property type="match status" value="1"/>
</dbReference>
<evidence type="ECO:0000256" key="4">
    <source>
        <dbReference type="ARBA" id="ARBA00005189"/>
    </source>
</evidence>
<dbReference type="GO" id="GO:0008654">
    <property type="term" value="P:phospholipid biosynthetic process"/>
    <property type="evidence" value="ECO:0007669"/>
    <property type="project" value="UniProtKB-KW"/>
</dbReference>
<evidence type="ECO:0000256" key="3">
    <source>
        <dbReference type="ARBA" id="ARBA00004927"/>
    </source>
</evidence>
<keyword evidence="15" id="KW-0594">Phospholipid biosynthesis</keyword>
<keyword evidence="13" id="KW-0443">Lipid metabolism</keyword>
<keyword evidence="12" id="KW-1133">Transmembrane helix</keyword>
<dbReference type="PIRSF" id="PIRSF001273">
    <property type="entry name" value="CDH"/>
    <property type="match status" value="1"/>
</dbReference>
<dbReference type="EC" id="3.6.1.26" evidence="6"/>
<dbReference type="Proteomes" id="UP000708298">
    <property type="component" value="Unassembled WGS sequence"/>
</dbReference>
<evidence type="ECO:0000256" key="18">
    <source>
        <dbReference type="ARBA" id="ARBA00032892"/>
    </source>
</evidence>
<dbReference type="GO" id="GO:0005886">
    <property type="term" value="C:plasma membrane"/>
    <property type="evidence" value="ECO:0007669"/>
    <property type="project" value="UniProtKB-SubCell"/>
</dbReference>
<evidence type="ECO:0000256" key="1">
    <source>
        <dbReference type="ARBA" id="ARBA00001007"/>
    </source>
</evidence>
<accession>A0A963YRC4</accession>
<keyword evidence="8" id="KW-1003">Cell membrane</keyword>
<evidence type="ECO:0000256" key="5">
    <source>
        <dbReference type="ARBA" id="ARBA00006435"/>
    </source>
</evidence>
<evidence type="ECO:0000256" key="9">
    <source>
        <dbReference type="ARBA" id="ARBA00022516"/>
    </source>
</evidence>
<dbReference type="GO" id="GO:0008715">
    <property type="term" value="F:CDP-diacylglycerol diphosphatase activity"/>
    <property type="evidence" value="ECO:0007669"/>
    <property type="project" value="UniProtKB-EC"/>
</dbReference>
<keyword evidence="20" id="KW-1185">Reference proteome</keyword>
<comment type="pathway">
    <text evidence="4">Lipid metabolism.</text>
</comment>
<protein>
    <recommendedName>
        <fullName evidence="7">CDP-diacylglycerol pyrophosphatase</fullName>
        <ecNumber evidence="6">3.6.1.26</ecNumber>
    </recommendedName>
    <alternativeName>
        <fullName evidence="17">CDP-diacylglycerol phosphatidylhydrolase</fullName>
    </alternativeName>
    <alternativeName>
        <fullName evidence="18">CDP-diglyceride hydrolase</fullName>
    </alternativeName>
</protein>
<dbReference type="InterPro" id="IPR036265">
    <property type="entry name" value="HIT-like_sf"/>
</dbReference>
<evidence type="ECO:0000256" key="10">
    <source>
        <dbReference type="ARBA" id="ARBA00022692"/>
    </source>
</evidence>
<comment type="similarity">
    <text evidence="5">Belongs to the Cdh family.</text>
</comment>
<dbReference type="InterPro" id="IPR003763">
    <property type="entry name" value="CDP-diacylglyc_Pase"/>
</dbReference>
<comment type="subcellular location">
    <subcellularLocation>
        <location evidence="2">Cell membrane</location>
        <topology evidence="2">Single-pass membrane protein</topology>
    </subcellularLocation>
</comment>
<dbReference type="SUPFAM" id="SSF54197">
    <property type="entry name" value="HIT-like"/>
    <property type="match status" value="1"/>
</dbReference>
<comment type="pathway">
    <text evidence="3">Phospholipid metabolism; CDP-diacylglycerol degradation; phosphatidate from CDP-diacylglycerol: step 1/1.</text>
</comment>
<dbReference type="EMBL" id="JAESVB010000003">
    <property type="protein sequence ID" value="MCB8875451.1"/>
    <property type="molecule type" value="Genomic_DNA"/>
</dbReference>
<evidence type="ECO:0000313" key="20">
    <source>
        <dbReference type="Proteomes" id="UP000708298"/>
    </source>
</evidence>